<organism evidence="13 14">
    <name type="scientific">Elysia marginata</name>
    <dbReference type="NCBI Taxonomy" id="1093978"/>
    <lineage>
        <taxon>Eukaryota</taxon>
        <taxon>Metazoa</taxon>
        <taxon>Spiralia</taxon>
        <taxon>Lophotrochozoa</taxon>
        <taxon>Mollusca</taxon>
        <taxon>Gastropoda</taxon>
        <taxon>Heterobranchia</taxon>
        <taxon>Euthyneura</taxon>
        <taxon>Panpulmonata</taxon>
        <taxon>Sacoglossa</taxon>
        <taxon>Placobranchoidea</taxon>
        <taxon>Plakobranchidae</taxon>
        <taxon>Elysia</taxon>
    </lineage>
</organism>
<dbReference type="Proteomes" id="UP000762676">
    <property type="component" value="Unassembled WGS sequence"/>
</dbReference>
<dbReference type="Pfam" id="PF00858">
    <property type="entry name" value="ASC"/>
    <property type="match status" value="1"/>
</dbReference>
<comment type="caution">
    <text evidence="13">The sequence shown here is derived from an EMBL/GenBank/DDBJ whole genome shotgun (WGS) entry which is preliminary data.</text>
</comment>
<feature type="transmembrane region" description="Helical" evidence="12">
    <location>
        <begin position="123"/>
        <end position="143"/>
    </location>
</feature>
<evidence type="ECO:0000256" key="7">
    <source>
        <dbReference type="ARBA" id="ARBA00023065"/>
    </source>
</evidence>
<keyword evidence="6" id="KW-0915">Sodium</keyword>
<evidence type="ECO:0000256" key="11">
    <source>
        <dbReference type="RuleBase" id="RU000679"/>
    </source>
</evidence>
<evidence type="ECO:0000256" key="3">
    <source>
        <dbReference type="ARBA" id="ARBA00022461"/>
    </source>
</evidence>
<keyword evidence="3 11" id="KW-0894">Sodium channel</keyword>
<keyword evidence="10 11" id="KW-0407">Ion channel</keyword>
<evidence type="ECO:0000256" key="8">
    <source>
        <dbReference type="ARBA" id="ARBA00023136"/>
    </source>
</evidence>
<keyword evidence="7 11" id="KW-0406">Ion transport</keyword>
<dbReference type="GO" id="GO:0015280">
    <property type="term" value="F:ligand-gated sodium channel activity"/>
    <property type="evidence" value="ECO:0007669"/>
    <property type="project" value="TreeGrafter"/>
</dbReference>
<keyword evidence="2 11" id="KW-0813">Transport</keyword>
<keyword evidence="14" id="KW-1185">Reference proteome</keyword>
<evidence type="ECO:0000256" key="1">
    <source>
        <dbReference type="ARBA" id="ARBA00004141"/>
    </source>
</evidence>
<dbReference type="AlphaFoldDB" id="A0AAV4HFT5"/>
<evidence type="ECO:0000313" key="13">
    <source>
        <dbReference type="EMBL" id="GFR96280.1"/>
    </source>
</evidence>
<comment type="subcellular location">
    <subcellularLocation>
        <location evidence="1">Membrane</location>
        <topology evidence="1">Multi-pass membrane protein</topology>
    </subcellularLocation>
</comment>
<protein>
    <submittedName>
        <fullName evidence="13">Acid-sensing ion channel 3</fullName>
    </submittedName>
</protein>
<accession>A0AAV4HFT5</accession>
<keyword evidence="9 11" id="KW-0739">Sodium transport</keyword>
<evidence type="ECO:0000256" key="9">
    <source>
        <dbReference type="ARBA" id="ARBA00023201"/>
    </source>
</evidence>
<dbReference type="PANTHER" id="PTHR11690:SF222">
    <property type="entry name" value="AMILORIDE-SENSITIVE SODIUM CHANNEL SUBUNIT GAMMA"/>
    <property type="match status" value="1"/>
</dbReference>
<evidence type="ECO:0000256" key="12">
    <source>
        <dbReference type="SAM" id="Phobius"/>
    </source>
</evidence>
<gene>
    <name evidence="13" type="ORF">ElyMa_000964500</name>
</gene>
<proteinExistence type="inferred from homology"/>
<comment type="similarity">
    <text evidence="11">Belongs to the amiloride-sensitive sodium channel (TC 1.A.6) family.</text>
</comment>
<name>A0AAV4HFT5_9GAST</name>
<evidence type="ECO:0000256" key="4">
    <source>
        <dbReference type="ARBA" id="ARBA00022692"/>
    </source>
</evidence>
<dbReference type="PANTHER" id="PTHR11690">
    <property type="entry name" value="AMILORIDE-SENSITIVE SODIUM CHANNEL-RELATED"/>
    <property type="match status" value="1"/>
</dbReference>
<evidence type="ECO:0000256" key="10">
    <source>
        <dbReference type="ARBA" id="ARBA00023303"/>
    </source>
</evidence>
<dbReference type="Gene3D" id="1.10.287.820">
    <property type="entry name" value="Acid-sensing ion channel domain"/>
    <property type="match status" value="1"/>
</dbReference>
<keyword evidence="8 12" id="KW-0472">Membrane</keyword>
<evidence type="ECO:0000256" key="2">
    <source>
        <dbReference type="ARBA" id="ARBA00022448"/>
    </source>
</evidence>
<evidence type="ECO:0000256" key="5">
    <source>
        <dbReference type="ARBA" id="ARBA00022989"/>
    </source>
</evidence>
<keyword evidence="4 11" id="KW-0812">Transmembrane</keyword>
<keyword evidence="5 12" id="KW-1133">Transmembrane helix</keyword>
<reference evidence="13 14" key="1">
    <citation type="journal article" date="2021" name="Elife">
        <title>Chloroplast acquisition without the gene transfer in kleptoplastic sea slugs, Plakobranchus ocellatus.</title>
        <authorList>
            <person name="Maeda T."/>
            <person name="Takahashi S."/>
            <person name="Yoshida T."/>
            <person name="Shimamura S."/>
            <person name="Takaki Y."/>
            <person name="Nagai Y."/>
            <person name="Toyoda A."/>
            <person name="Suzuki Y."/>
            <person name="Arimoto A."/>
            <person name="Ishii H."/>
            <person name="Satoh N."/>
            <person name="Nishiyama T."/>
            <person name="Hasebe M."/>
            <person name="Maruyama T."/>
            <person name="Minagawa J."/>
            <person name="Obokata J."/>
            <person name="Shigenobu S."/>
        </authorList>
    </citation>
    <scope>NUCLEOTIDE SEQUENCE [LARGE SCALE GENOMIC DNA]</scope>
</reference>
<dbReference type="InterPro" id="IPR001873">
    <property type="entry name" value="ENaC"/>
</dbReference>
<evidence type="ECO:0000313" key="14">
    <source>
        <dbReference type="Proteomes" id="UP000762676"/>
    </source>
</evidence>
<evidence type="ECO:0000256" key="6">
    <source>
        <dbReference type="ARBA" id="ARBA00023053"/>
    </source>
</evidence>
<dbReference type="GO" id="GO:0005886">
    <property type="term" value="C:plasma membrane"/>
    <property type="evidence" value="ECO:0007669"/>
    <property type="project" value="TreeGrafter"/>
</dbReference>
<dbReference type="Gene3D" id="1.10.287.770">
    <property type="entry name" value="YojJ-like"/>
    <property type="match status" value="1"/>
</dbReference>
<dbReference type="EMBL" id="BMAT01001966">
    <property type="protein sequence ID" value="GFR96280.1"/>
    <property type="molecule type" value="Genomic_DNA"/>
</dbReference>
<sequence>MYDIYSAVNCEAECKFNYLVKACGCRGYHDPGDASVCSGKEYLKCYIRARRSFNQSDLLTCKCPKECDSTDFIADLDYADFASRISTVDVKIFFKTLDIQVIEQKPAVSVQDVLGSLGGQMGLFLGASIVSMVEILEMLLILISRCVHRCRHSEETGPKIKSPLRAIVPAWQAWTTSSTSRTP</sequence>